<dbReference type="Pfam" id="PF13565">
    <property type="entry name" value="HTH_32"/>
    <property type="match status" value="1"/>
</dbReference>
<name>A0ABS5L2K0_9ACTN</name>
<comment type="caution">
    <text evidence="2">The sequence shown here is derived from an EMBL/GenBank/DDBJ whole genome shotgun (WGS) entry which is preliminary data.</text>
</comment>
<reference evidence="2 3" key="1">
    <citation type="submission" date="2020-02" db="EMBL/GenBank/DDBJ databases">
        <title>Acidophilic actinobacteria isolated from forest soil.</title>
        <authorList>
            <person name="Golinska P."/>
        </authorList>
    </citation>
    <scope>NUCLEOTIDE SEQUENCE [LARGE SCALE GENOMIC DNA]</scope>
    <source>
        <strain evidence="2 3">NL8</strain>
    </source>
</reference>
<dbReference type="EMBL" id="JAAFYZ010000193">
    <property type="protein sequence ID" value="MBS2552511.1"/>
    <property type="molecule type" value="Genomic_DNA"/>
</dbReference>
<gene>
    <name evidence="2" type="ORF">KGQ19_37220</name>
</gene>
<evidence type="ECO:0000313" key="2">
    <source>
        <dbReference type="EMBL" id="MBS2552511.1"/>
    </source>
</evidence>
<sequence>MAAKWRQPRPPGRPPIPAELVELILRLARGNPTWGYTRIQSELRRLGRRVATTTIRKVLRNHRIPPAPNRDEGPTWRGFLRAQATTILATDPFQIETITPKPLYVSFVLELSTRQVHILADHRSPNTPPRPGRRRRAGRPAPIPDPTGTPSSPTRSTPSSSQRTSRSRNRRRRPRE</sequence>
<protein>
    <submittedName>
        <fullName evidence="2">Transposase</fullName>
    </submittedName>
</protein>
<organism evidence="2 3">
    <name type="scientific">Catenulispora pinistramenti</name>
    <dbReference type="NCBI Taxonomy" id="2705254"/>
    <lineage>
        <taxon>Bacteria</taxon>
        <taxon>Bacillati</taxon>
        <taxon>Actinomycetota</taxon>
        <taxon>Actinomycetes</taxon>
        <taxon>Catenulisporales</taxon>
        <taxon>Catenulisporaceae</taxon>
        <taxon>Catenulispora</taxon>
    </lineage>
</organism>
<accession>A0ABS5L2K0</accession>
<evidence type="ECO:0000256" key="1">
    <source>
        <dbReference type="SAM" id="MobiDB-lite"/>
    </source>
</evidence>
<feature type="region of interest" description="Disordered" evidence="1">
    <location>
        <begin position="119"/>
        <end position="176"/>
    </location>
</feature>
<dbReference type="Proteomes" id="UP000730482">
    <property type="component" value="Unassembled WGS sequence"/>
</dbReference>
<evidence type="ECO:0000313" key="3">
    <source>
        <dbReference type="Proteomes" id="UP000730482"/>
    </source>
</evidence>
<feature type="compositionally biased region" description="Basic residues" evidence="1">
    <location>
        <begin position="165"/>
        <end position="176"/>
    </location>
</feature>
<proteinExistence type="predicted"/>
<feature type="compositionally biased region" description="Low complexity" evidence="1">
    <location>
        <begin position="148"/>
        <end position="164"/>
    </location>
</feature>
<dbReference type="RefSeq" id="WP_212018163.1">
    <property type="nucleotide sequence ID" value="NZ_JAAFYZ010000193.1"/>
</dbReference>
<keyword evidence="3" id="KW-1185">Reference proteome</keyword>